<keyword evidence="3 6" id="KW-0812">Transmembrane</keyword>
<evidence type="ECO:0000256" key="5">
    <source>
        <dbReference type="ARBA" id="ARBA00023136"/>
    </source>
</evidence>
<comment type="caution">
    <text evidence="8">The sequence shown here is derived from an EMBL/GenBank/DDBJ whole genome shotgun (WGS) entry which is preliminary data.</text>
</comment>
<protein>
    <submittedName>
        <fullName evidence="8">Pilus assembly protein TadB</fullName>
    </submittedName>
</protein>
<keyword evidence="2" id="KW-1003">Cell membrane</keyword>
<evidence type="ECO:0000256" key="2">
    <source>
        <dbReference type="ARBA" id="ARBA00022475"/>
    </source>
</evidence>
<evidence type="ECO:0000259" key="7">
    <source>
        <dbReference type="Pfam" id="PF00482"/>
    </source>
</evidence>
<evidence type="ECO:0000256" key="4">
    <source>
        <dbReference type="ARBA" id="ARBA00022989"/>
    </source>
</evidence>
<evidence type="ECO:0000256" key="6">
    <source>
        <dbReference type="SAM" id="Phobius"/>
    </source>
</evidence>
<evidence type="ECO:0000256" key="1">
    <source>
        <dbReference type="ARBA" id="ARBA00004651"/>
    </source>
</evidence>
<comment type="subcellular location">
    <subcellularLocation>
        <location evidence="1">Cell membrane</location>
        <topology evidence="1">Multi-pass membrane protein</topology>
    </subcellularLocation>
</comment>
<name>A0A6G3ZWR8_9BACL</name>
<dbReference type="PANTHER" id="PTHR35007:SF1">
    <property type="entry name" value="PILUS ASSEMBLY PROTEIN"/>
    <property type="match status" value="1"/>
</dbReference>
<feature type="domain" description="Type II secretion system protein GspF" evidence="7">
    <location>
        <begin position="162"/>
        <end position="255"/>
    </location>
</feature>
<accession>A0A6G3ZWR8</accession>
<dbReference type="Pfam" id="PF00482">
    <property type="entry name" value="T2SSF"/>
    <property type="match status" value="1"/>
</dbReference>
<sequence length="297" mass="33184">MMLERKRGSSRKLEVVPPKISTKKRFIFGQVKHPSHIAQEEITGGRAGKGTLINYNDYELSTKERTIAILMLALPAVGIGLVFYKSMLFAFALSTVGFAYPRIRKKQLIRFRKNKLHVQFKQALSCLSSSMTAGKSIETAFREAHEDLLVMYPDPSCLIVIEFGIICRRVENGEPIEAGLKNFADRSHLEDVTNFTDVFLTCKRTGGNLVEVMKRTAGVIGEKLEIMQDITVMIAQKRFESRVLLFAPIIIVAVLAVTSPEYMEPLYTGSGVLIMTASLLLLSACYGITQKIMNIKV</sequence>
<feature type="transmembrane region" description="Helical" evidence="6">
    <location>
        <begin position="67"/>
        <end position="100"/>
    </location>
</feature>
<proteinExistence type="predicted"/>
<dbReference type="PANTHER" id="PTHR35007">
    <property type="entry name" value="INTEGRAL MEMBRANE PROTEIN-RELATED"/>
    <property type="match status" value="1"/>
</dbReference>
<evidence type="ECO:0000313" key="8">
    <source>
        <dbReference type="EMBL" id="NEW06488.1"/>
    </source>
</evidence>
<keyword evidence="4 6" id="KW-1133">Transmembrane helix</keyword>
<evidence type="ECO:0000256" key="3">
    <source>
        <dbReference type="ARBA" id="ARBA00022692"/>
    </source>
</evidence>
<organism evidence="8">
    <name type="scientific">Paenibacillus sp. SYP-B3998</name>
    <dbReference type="NCBI Taxonomy" id="2678564"/>
    <lineage>
        <taxon>Bacteria</taxon>
        <taxon>Bacillati</taxon>
        <taxon>Bacillota</taxon>
        <taxon>Bacilli</taxon>
        <taxon>Bacillales</taxon>
        <taxon>Paenibacillaceae</taxon>
        <taxon>Paenibacillus</taxon>
    </lineage>
</organism>
<feature type="transmembrane region" description="Helical" evidence="6">
    <location>
        <begin position="266"/>
        <end position="288"/>
    </location>
</feature>
<reference evidence="8" key="1">
    <citation type="submission" date="2020-02" db="EMBL/GenBank/DDBJ databases">
        <authorList>
            <person name="Shen X.-R."/>
            <person name="Zhang Y.-X."/>
        </authorList>
    </citation>
    <scope>NUCLEOTIDE SEQUENCE</scope>
    <source>
        <strain evidence="8">SYP-B3998</strain>
    </source>
</reference>
<gene>
    <name evidence="8" type="ORF">GK047_10745</name>
</gene>
<feature type="transmembrane region" description="Helical" evidence="6">
    <location>
        <begin position="243"/>
        <end position="260"/>
    </location>
</feature>
<dbReference type="EMBL" id="JAAIKC010000003">
    <property type="protein sequence ID" value="NEW06488.1"/>
    <property type="molecule type" value="Genomic_DNA"/>
</dbReference>
<keyword evidence="5 6" id="KW-0472">Membrane</keyword>
<dbReference type="InterPro" id="IPR018076">
    <property type="entry name" value="T2SS_GspF_dom"/>
</dbReference>
<dbReference type="AlphaFoldDB" id="A0A6G3ZWR8"/>
<dbReference type="GO" id="GO:0005886">
    <property type="term" value="C:plasma membrane"/>
    <property type="evidence" value="ECO:0007669"/>
    <property type="project" value="UniProtKB-SubCell"/>
</dbReference>